<dbReference type="STRING" id="251229.Chro_1105"/>
<name>K9TXB0_CHRTP</name>
<dbReference type="Proteomes" id="UP000010384">
    <property type="component" value="Chromosome"/>
</dbReference>
<dbReference type="eggNOG" id="COG1196">
    <property type="taxonomic scope" value="Bacteria"/>
</dbReference>
<feature type="transmembrane region" description="Helical" evidence="1">
    <location>
        <begin position="173"/>
        <end position="195"/>
    </location>
</feature>
<keyword evidence="1" id="KW-0812">Transmembrane</keyword>
<dbReference type="HOGENOM" id="CLU_031711_0_0_3"/>
<organism evidence="2 3">
    <name type="scientific">Chroococcidiopsis thermalis (strain PCC 7203)</name>
    <dbReference type="NCBI Taxonomy" id="251229"/>
    <lineage>
        <taxon>Bacteria</taxon>
        <taxon>Bacillati</taxon>
        <taxon>Cyanobacteriota</taxon>
        <taxon>Cyanophyceae</taxon>
        <taxon>Chroococcidiopsidales</taxon>
        <taxon>Chroococcidiopsidaceae</taxon>
        <taxon>Chroococcidiopsis</taxon>
    </lineage>
</organism>
<feature type="transmembrane region" description="Helical" evidence="1">
    <location>
        <begin position="335"/>
        <end position="352"/>
    </location>
</feature>
<dbReference type="RefSeq" id="WP_015153183.1">
    <property type="nucleotide sequence ID" value="NC_019695.1"/>
</dbReference>
<feature type="transmembrane region" description="Helical" evidence="1">
    <location>
        <begin position="12"/>
        <end position="33"/>
    </location>
</feature>
<feature type="transmembrane region" description="Helical" evidence="1">
    <location>
        <begin position="91"/>
        <end position="111"/>
    </location>
</feature>
<accession>K9TXB0</accession>
<gene>
    <name evidence="2" type="ORF">Chro_1105</name>
</gene>
<sequence length="568" mass="64319">MYKTTISKFKPPLATIFLIPPTVTLCFIAFFSVNAPLGDQWDLVSLFEKVLTGKADFEDFFAQHNEHRTFFPKLIFVGLALISNWNIKYELYFSVFLVGMTFLLLYKLSLLEGRNNFSNSKHLTNFLTCILLFSIIQYENWLWGYQLLWFLINACLAVAVLIIASSNNFPKRLYLAAIPCFIASFSAAHGLLTWLAVMPSIASIKGSYRQKTIRITVWILLLIGTFTIYFIGYQKPSYHPDTLLFLKHPLGTLYYFFTLLGAPIVYHANIPLIVKTLGAILFSTFFLLIFYFVKYKSKFNFSLEIAPWVSIGLFAILFALITTLGRLGYGESMSSRYTTCSILLVVAVAHLWRLSFSRNVFITSIFIGFIFMNSINRIPPTIALHQQRLAGETCLELIKFINNLEHSCLEKTILPPPLTSQLRKLSGILEEIGFRKFPKDVSFITEPAKNYGHLDSPPTEGTLITVSRNGTLDVAGWASLPDSQEIPNIVLFSYGDRKSFFADALVNPNSPIVDTTPNSIQFNKVEWSANISFESLPPGETVIQAWVYEPVGKQFIKLDGEIKVNVVE</sequence>
<dbReference type="OrthoDB" id="449734at2"/>
<evidence type="ECO:0000256" key="1">
    <source>
        <dbReference type="SAM" id="Phobius"/>
    </source>
</evidence>
<feature type="transmembrane region" description="Helical" evidence="1">
    <location>
        <begin position="305"/>
        <end position="329"/>
    </location>
</feature>
<protein>
    <recommendedName>
        <fullName evidence="4">Glycosyltransferase RgtA/B/C/D-like domain-containing protein</fullName>
    </recommendedName>
</protein>
<keyword evidence="3" id="KW-1185">Reference proteome</keyword>
<proteinExistence type="predicted"/>
<keyword evidence="1" id="KW-1133">Transmembrane helix</keyword>
<reference evidence="2 3" key="1">
    <citation type="submission" date="2012-06" db="EMBL/GenBank/DDBJ databases">
        <title>Finished chromosome of genome of Chroococcidiopsis thermalis PCC 7203.</title>
        <authorList>
            <consortium name="US DOE Joint Genome Institute"/>
            <person name="Gugger M."/>
            <person name="Coursin T."/>
            <person name="Rippka R."/>
            <person name="Tandeau De Marsac N."/>
            <person name="Huntemann M."/>
            <person name="Wei C.-L."/>
            <person name="Han J."/>
            <person name="Detter J.C."/>
            <person name="Han C."/>
            <person name="Tapia R."/>
            <person name="Davenport K."/>
            <person name="Daligault H."/>
            <person name="Erkkila T."/>
            <person name="Gu W."/>
            <person name="Munk A.C.C."/>
            <person name="Teshima H."/>
            <person name="Xu Y."/>
            <person name="Chain P."/>
            <person name="Chen A."/>
            <person name="Krypides N."/>
            <person name="Mavromatis K."/>
            <person name="Markowitz V."/>
            <person name="Szeto E."/>
            <person name="Ivanova N."/>
            <person name="Mikhailova N."/>
            <person name="Ovchinnikova G."/>
            <person name="Pagani I."/>
            <person name="Pati A."/>
            <person name="Goodwin L."/>
            <person name="Peters L."/>
            <person name="Pitluck S."/>
            <person name="Woyke T."/>
            <person name="Kerfeld C."/>
        </authorList>
    </citation>
    <scope>NUCLEOTIDE SEQUENCE [LARGE SCALE GENOMIC DNA]</scope>
    <source>
        <strain evidence="2 3">PCC 7203</strain>
    </source>
</reference>
<keyword evidence="1" id="KW-0472">Membrane</keyword>
<dbReference type="AlphaFoldDB" id="K9TXB0"/>
<dbReference type="InParanoid" id="K9TXB0"/>
<evidence type="ECO:0008006" key="4">
    <source>
        <dbReference type="Google" id="ProtNLM"/>
    </source>
</evidence>
<feature type="transmembrane region" description="Helical" evidence="1">
    <location>
        <begin position="147"/>
        <end position="166"/>
    </location>
</feature>
<dbReference type="EMBL" id="CP003597">
    <property type="protein sequence ID" value="AFY86634.1"/>
    <property type="molecule type" value="Genomic_DNA"/>
</dbReference>
<evidence type="ECO:0000313" key="2">
    <source>
        <dbReference type="EMBL" id="AFY86634.1"/>
    </source>
</evidence>
<dbReference type="KEGG" id="cthe:Chro_1105"/>
<feature type="transmembrane region" description="Helical" evidence="1">
    <location>
        <begin position="215"/>
        <end position="232"/>
    </location>
</feature>
<evidence type="ECO:0000313" key="3">
    <source>
        <dbReference type="Proteomes" id="UP000010384"/>
    </source>
</evidence>
<feature type="transmembrane region" description="Helical" evidence="1">
    <location>
        <begin position="272"/>
        <end position="293"/>
    </location>
</feature>
<feature type="transmembrane region" description="Helical" evidence="1">
    <location>
        <begin position="244"/>
        <end position="266"/>
    </location>
</feature>